<evidence type="ECO:0000313" key="2">
    <source>
        <dbReference type="EMBL" id="OGM56802.1"/>
    </source>
</evidence>
<dbReference type="PANTHER" id="PTHR43630">
    <property type="entry name" value="POLY-BETA-1,6-N-ACETYL-D-GLUCOSAMINE SYNTHASE"/>
    <property type="match status" value="1"/>
</dbReference>
<organism evidence="2 3">
    <name type="scientific">Candidatus Woesebacteria bacterium RIFCSPHIGHO2_12_FULL_46_16</name>
    <dbReference type="NCBI Taxonomy" id="1802513"/>
    <lineage>
        <taxon>Bacteria</taxon>
        <taxon>Candidatus Woeseibacteriota</taxon>
    </lineage>
</organism>
<reference evidence="2 3" key="1">
    <citation type="journal article" date="2016" name="Nat. Commun.">
        <title>Thousands of microbial genomes shed light on interconnected biogeochemical processes in an aquifer system.</title>
        <authorList>
            <person name="Anantharaman K."/>
            <person name="Brown C.T."/>
            <person name="Hug L.A."/>
            <person name="Sharon I."/>
            <person name="Castelle C.J."/>
            <person name="Probst A.J."/>
            <person name="Thomas B.C."/>
            <person name="Singh A."/>
            <person name="Wilkins M.J."/>
            <person name="Karaoz U."/>
            <person name="Brodie E.L."/>
            <person name="Williams K.H."/>
            <person name="Hubbard S.S."/>
            <person name="Banfield J.F."/>
        </authorList>
    </citation>
    <scope>NUCLEOTIDE SEQUENCE [LARGE SCALE GENOMIC DNA]</scope>
</reference>
<dbReference type="Pfam" id="PF00535">
    <property type="entry name" value="Glycos_transf_2"/>
    <property type="match status" value="1"/>
</dbReference>
<feature type="domain" description="Glycosyltransferase 2-like" evidence="1">
    <location>
        <begin position="5"/>
        <end position="142"/>
    </location>
</feature>
<proteinExistence type="predicted"/>
<dbReference type="InterPro" id="IPR029044">
    <property type="entry name" value="Nucleotide-diphossugar_trans"/>
</dbReference>
<accession>A0A1F8AYG9</accession>
<comment type="caution">
    <text evidence="2">The sequence shown here is derived from an EMBL/GenBank/DDBJ whole genome shotgun (WGS) entry which is preliminary data.</text>
</comment>
<evidence type="ECO:0000313" key="3">
    <source>
        <dbReference type="Proteomes" id="UP000178313"/>
    </source>
</evidence>
<gene>
    <name evidence="2" type="ORF">A3E46_02730</name>
</gene>
<protein>
    <recommendedName>
        <fullName evidence="1">Glycosyltransferase 2-like domain-containing protein</fullName>
    </recommendedName>
</protein>
<dbReference type="AlphaFoldDB" id="A0A1F8AYG9"/>
<evidence type="ECO:0000259" key="1">
    <source>
        <dbReference type="Pfam" id="PF00535"/>
    </source>
</evidence>
<dbReference type="Gene3D" id="3.90.550.10">
    <property type="entry name" value="Spore Coat Polysaccharide Biosynthesis Protein SpsA, Chain A"/>
    <property type="match status" value="1"/>
</dbReference>
<dbReference type="PANTHER" id="PTHR43630:SF2">
    <property type="entry name" value="GLYCOSYLTRANSFERASE"/>
    <property type="match status" value="1"/>
</dbReference>
<dbReference type="CDD" id="cd02511">
    <property type="entry name" value="Beta4Glucosyltransferase"/>
    <property type="match status" value="1"/>
</dbReference>
<dbReference type="InterPro" id="IPR001173">
    <property type="entry name" value="Glyco_trans_2-like"/>
</dbReference>
<sequence>MGKISVVINTLNEEKNLPRLLASVKTFADEVVVVDMESSDGTLAIAEKAGAKVFFHKPVGYVEPARNFAVGKATGDWILILDADEELPKSLAAKLKKISLKPNADYFRIPRKNIVFGKWLKHSRWWPDLNIRFFKKGHVSWNEVIHSVPMTQGKGADLPEKEEFSIIHHNYDSIEQYLERMNRYTEIQSQLLIKAKHRFIWKDIITKPLGEFLGRYFAGEGYKDGLHGLAVSLLQAGSELILYLKVWQNEKFLEQTISLPEIDKEMKNSIKEIDWWLTDAKIKTGGFISSIPSKIKRRLLRKNG</sequence>
<dbReference type="STRING" id="1802513.A3E46_02730"/>
<dbReference type="Proteomes" id="UP000178313">
    <property type="component" value="Unassembled WGS sequence"/>
</dbReference>
<dbReference type="EMBL" id="MGGZ01000024">
    <property type="protein sequence ID" value="OGM56802.1"/>
    <property type="molecule type" value="Genomic_DNA"/>
</dbReference>
<name>A0A1F8AYG9_9BACT</name>
<dbReference type="SUPFAM" id="SSF53448">
    <property type="entry name" value="Nucleotide-diphospho-sugar transferases"/>
    <property type="match status" value="1"/>
</dbReference>